<evidence type="ECO:0000256" key="1">
    <source>
        <dbReference type="SAM" id="MobiDB-lite"/>
    </source>
</evidence>
<gene>
    <name evidence="3" type="ORF">PCON_13633</name>
</gene>
<protein>
    <recommendedName>
        <fullName evidence="2">DUF6699 domain-containing protein</fullName>
    </recommendedName>
</protein>
<evidence type="ECO:0000313" key="4">
    <source>
        <dbReference type="Proteomes" id="UP000018144"/>
    </source>
</evidence>
<feature type="region of interest" description="Disordered" evidence="1">
    <location>
        <begin position="1"/>
        <end position="44"/>
    </location>
</feature>
<dbReference type="AlphaFoldDB" id="U4LMJ2"/>
<proteinExistence type="predicted"/>
<organism evidence="3 4">
    <name type="scientific">Pyronema omphalodes (strain CBS 100304)</name>
    <name type="common">Pyronema confluens</name>
    <dbReference type="NCBI Taxonomy" id="1076935"/>
    <lineage>
        <taxon>Eukaryota</taxon>
        <taxon>Fungi</taxon>
        <taxon>Dikarya</taxon>
        <taxon>Ascomycota</taxon>
        <taxon>Pezizomycotina</taxon>
        <taxon>Pezizomycetes</taxon>
        <taxon>Pezizales</taxon>
        <taxon>Pyronemataceae</taxon>
        <taxon>Pyronema</taxon>
    </lineage>
</organism>
<dbReference type="Proteomes" id="UP000018144">
    <property type="component" value="Unassembled WGS sequence"/>
</dbReference>
<dbReference type="OrthoDB" id="5363135at2759"/>
<feature type="domain" description="DUF6699" evidence="2">
    <location>
        <begin position="73"/>
        <end position="144"/>
    </location>
</feature>
<keyword evidence="4" id="KW-1185">Reference proteome</keyword>
<sequence>MAPSKKEKSQTVAAEAPVDAPVSPVDAKKDATDAKKHRRGSSSVTDILKPEELKAFLGEEKDLIVAKEVAKLNWKMNTSPATLEEAKAMKELPITTPKVRKLHIFFGTGIHVTARASPSSKTGVTVYDCLTAIHKLYKKKADDELELPVLADIEWGRGQDLKNASEEWPAVVLVTQKKEQAPTNKKKTKQ</sequence>
<dbReference type="Pfam" id="PF20415">
    <property type="entry name" value="DUF6699"/>
    <property type="match status" value="1"/>
</dbReference>
<name>U4LMJ2_PYROM</name>
<evidence type="ECO:0000313" key="3">
    <source>
        <dbReference type="EMBL" id="CCX32782.1"/>
    </source>
</evidence>
<reference evidence="3 4" key="1">
    <citation type="journal article" date="2013" name="PLoS Genet.">
        <title>The genome and development-dependent transcriptomes of Pyronema confluens: a window into fungal evolution.</title>
        <authorList>
            <person name="Traeger S."/>
            <person name="Altegoer F."/>
            <person name="Freitag M."/>
            <person name="Gabaldon T."/>
            <person name="Kempken F."/>
            <person name="Kumar A."/>
            <person name="Marcet-Houben M."/>
            <person name="Poggeler S."/>
            <person name="Stajich J.E."/>
            <person name="Nowrousian M."/>
        </authorList>
    </citation>
    <scope>NUCLEOTIDE SEQUENCE [LARGE SCALE GENOMIC DNA]</scope>
    <source>
        <strain evidence="4">CBS 100304</strain>
        <tissue evidence="3">Vegetative mycelium</tissue>
    </source>
</reference>
<dbReference type="EMBL" id="HF935907">
    <property type="protein sequence ID" value="CCX32782.1"/>
    <property type="molecule type" value="Genomic_DNA"/>
</dbReference>
<dbReference type="eggNOG" id="ENOG502S5UU">
    <property type="taxonomic scope" value="Eukaryota"/>
</dbReference>
<evidence type="ECO:0000259" key="2">
    <source>
        <dbReference type="Pfam" id="PF20415"/>
    </source>
</evidence>
<dbReference type="InterPro" id="IPR046522">
    <property type="entry name" value="DUF6699"/>
</dbReference>
<accession>U4LMJ2</accession>